<feature type="region of interest" description="Disordered" evidence="1">
    <location>
        <begin position="1"/>
        <end position="33"/>
    </location>
</feature>
<dbReference type="HOGENOM" id="CLU_2088676_0_0_1"/>
<reference evidence="2" key="1">
    <citation type="submission" date="2015-04" db="UniProtKB">
        <authorList>
            <consortium name="EnsemblPlants"/>
        </authorList>
    </citation>
    <scope>IDENTIFICATION</scope>
</reference>
<dbReference type="EnsemblPlants" id="OMERI06G09290.4">
    <property type="protein sequence ID" value="OMERI06G09290.4"/>
    <property type="gene ID" value="OMERI06G09290"/>
</dbReference>
<organism evidence="2">
    <name type="scientific">Oryza meridionalis</name>
    <dbReference type="NCBI Taxonomy" id="40149"/>
    <lineage>
        <taxon>Eukaryota</taxon>
        <taxon>Viridiplantae</taxon>
        <taxon>Streptophyta</taxon>
        <taxon>Embryophyta</taxon>
        <taxon>Tracheophyta</taxon>
        <taxon>Spermatophyta</taxon>
        <taxon>Magnoliopsida</taxon>
        <taxon>Liliopsida</taxon>
        <taxon>Poales</taxon>
        <taxon>Poaceae</taxon>
        <taxon>BOP clade</taxon>
        <taxon>Oryzoideae</taxon>
        <taxon>Oryzeae</taxon>
        <taxon>Oryzinae</taxon>
        <taxon>Oryza</taxon>
    </lineage>
</organism>
<reference evidence="2" key="2">
    <citation type="submission" date="2018-05" db="EMBL/GenBank/DDBJ databases">
        <title>OmerRS3 (Oryza meridionalis Reference Sequence Version 3).</title>
        <authorList>
            <person name="Zhang J."/>
            <person name="Kudrna D."/>
            <person name="Lee S."/>
            <person name="Talag J."/>
            <person name="Welchert J."/>
            <person name="Wing R.A."/>
        </authorList>
    </citation>
    <scope>NUCLEOTIDE SEQUENCE [LARGE SCALE GENOMIC DNA]</scope>
    <source>
        <strain evidence="2">OR44</strain>
    </source>
</reference>
<accession>A0A0E0DZ77</accession>
<name>A0A0E0DZ77_9ORYZ</name>
<sequence>MGLNCGPPNRGAASPPLLSPHRRTATGGGRTHFGGVVSAVDVWDGRREKEMERTRRTGEIRRRKRALNVAIPWLSLDNLAEVGKCNELREGLKEVVLWNYICPAYYQPPLAGHPIEQ</sequence>
<dbReference type="Gramene" id="OMERI06G09290.2">
    <property type="protein sequence ID" value="OMERI06G09290.2"/>
    <property type="gene ID" value="OMERI06G09290"/>
</dbReference>
<evidence type="ECO:0000313" key="2">
    <source>
        <dbReference type="EnsemblPlants" id="OMERI06G09290.2"/>
    </source>
</evidence>
<keyword evidence="3" id="KW-1185">Reference proteome</keyword>
<dbReference type="AlphaFoldDB" id="A0A0E0DZ77"/>
<dbReference type="Proteomes" id="UP000008021">
    <property type="component" value="Chromosome 6"/>
</dbReference>
<evidence type="ECO:0000313" key="3">
    <source>
        <dbReference type="Proteomes" id="UP000008021"/>
    </source>
</evidence>
<dbReference type="EnsemblPlants" id="OMERI06G09290.2">
    <property type="protein sequence ID" value="OMERI06G09290.2"/>
    <property type="gene ID" value="OMERI06G09290"/>
</dbReference>
<evidence type="ECO:0000256" key="1">
    <source>
        <dbReference type="SAM" id="MobiDB-lite"/>
    </source>
</evidence>
<dbReference type="Gramene" id="OMERI06G09290.4">
    <property type="protein sequence ID" value="OMERI06G09290.4"/>
    <property type="gene ID" value="OMERI06G09290"/>
</dbReference>
<proteinExistence type="predicted"/>
<protein>
    <submittedName>
        <fullName evidence="2">Uncharacterized protein</fullName>
    </submittedName>
</protein>